<evidence type="ECO:0000313" key="4">
    <source>
        <dbReference type="Proteomes" id="UP000267251"/>
    </source>
</evidence>
<protein>
    <submittedName>
        <fullName evidence="3">Uncharacterized protein</fullName>
    </submittedName>
</protein>
<sequence length="117" mass="12944">MSSSSPIPPNTSSLPLRAFKDCNKQTRKDGFIFGGCALFLSGFFSHRVLRLSRNNTILATLSATVISSYMFAQQSTRQCLQAKMEAMERARKLGTYSEEGGDEALLSDEDVMEKNHA</sequence>
<evidence type="ECO:0000256" key="2">
    <source>
        <dbReference type="SAM" id="Phobius"/>
    </source>
</evidence>
<proteinExistence type="predicted"/>
<evidence type="ECO:0000256" key="1">
    <source>
        <dbReference type="SAM" id="MobiDB-lite"/>
    </source>
</evidence>
<accession>A0A4P9Y663</accession>
<dbReference type="Proteomes" id="UP000267251">
    <property type="component" value="Unassembled WGS sequence"/>
</dbReference>
<dbReference type="AlphaFoldDB" id="A0A4P9Y663"/>
<keyword evidence="2" id="KW-0812">Transmembrane</keyword>
<keyword evidence="2" id="KW-0472">Membrane</keyword>
<keyword evidence="4" id="KW-1185">Reference proteome</keyword>
<name>A0A4P9Y663_9FUNG</name>
<dbReference type="OrthoDB" id="10393799at2759"/>
<feature type="region of interest" description="Disordered" evidence="1">
    <location>
        <begin position="93"/>
        <end position="117"/>
    </location>
</feature>
<keyword evidence="2" id="KW-1133">Transmembrane helix</keyword>
<feature type="compositionally biased region" description="Acidic residues" evidence="1">
    <location>
        <begin position="99"/>
        <end position="111"/>
    </location>
</feature>
<reference evidence="4" key="1">
    <citation type="journal article" date="2018" name="Nat. Microbiol.">
        <title>Leveraging single-cell genomics to expand the fungal tree of life.</title>
        <authorList>
            <person name="Ahrendt S.R."/>
            <person name="Quandt C.A."/>
            <person name="Ciobanu D."/>
            <person name="Clum A."/>
            <person name="Salamov A."/>
            <person name="Andreopoulos B."/>
            <person name="Cheng J.F."/>
            <person name="Woyke T."/>
            <person name="Pelin A."/>
            <person name="Henrissat B."/>
            <person name="Reynolds N.K."/>
            <person name="Benny G.L."/>
            <person name="Smith M.E."/>
            <person name="James T.Y."/>
            <person name="Grigoriev I.V."/>
        </authorList>
    </citation>
    <scope>NUCLEOTIDE SEQUENCE [LARGE SCALE GENOMIC DNA]</scope>
</reference>
<dbReference type="EMBL" id="KZ987818">
    <property type="protein sequence ID" value="RKP14566.1"/>
    <property type="molecule type" value="Genomic_DNA"/>
</dbReference>
<organism evidence="3 4">
    <name type="scientific">Piptocephalis cylindrospora</name>
    <dbReference type="NCBI Taxonomy" id="1907219"/>
    <lineage>
        <taxon>Eukaryota</taxon>
        <taxon>Fungi</taxon>
        <taxon>Fungi incertae sedis</taxon>
        <taxon>Zoopagomycota</taxon>
        <taxon>Zoopagomycotina</taxon>
        <taxon>Zoopagomycetes</taxon>
        <taxon>Zoopagales</taxon>
        <taxon>Piptocephalidaceae</taxon>
        <taxon>Piptocephalis</taxon>
    </lineage>
</organism>
<evidence type="ECO:0000313" key="3">
    <source>
        <dbReference type="EMBL" id="RKP14566.1"/>
    </source>
</evidence>
<gene>
    <name evidence="3" type="ORF">BJ684DRAFT_19041</name>
</gene>
<feature type="transmembrane region" description="Helical" evidence="2">
    <location>
        <begin position="30"/>
        <end position="49"/>
    </location>
</feature>